<comment type="caution">
    <text evidence="1">The sequence shown here is derived from an EMBL/GenBank/DDBJ whole genome shotgun (WGS) entry which is preliminary data.</text>
</comment>
<reference evidence="1" key="1">
    <citation type="submission" date="2022-05" db="EMBL/GenBank/DDBJ databases">
        <title>Halomonas geminus sp. nov. and Halomonas llamarensis sp. nov. isolated from high-altitude salars of the Atacama Desert.</title>
        <authorList>
            <person name="Hintersatz C."/>
            <person name="Rojas L.A."/>
            <person name="Wei T.-S."/>
            <person name="Kutschke S."/>
            <person name="Lehmann F."/>
            <person name="Jain R."/>
            <person name="Pollmann K."/>
        </authorList>
    </citation>
    <scope>NUCLEOTIDE SEQUENCE</scope>
    <source>
        <strain evidence="1">ATCHA</strain>
    </source>
</reference>
<protein>
    <recommendedName>
        <fullName evidence="3">DUF3077 domain-containing protein</fullName>
    </recommendedName>
</protein>
<sequence>MTAPTTSQSENITLEPVYQAEASRVLAETVGHLATDPNVESVMLSTRAVEIAEALVAGMLVIQRAQASGSTQ</sequence>
<evidence type="ECO:0000313" key="2">
    <source>
        <dbReference type="Proteomes" id="UP001165308"/>
    </source>
</evidence>
<evidence type="ECO:0000313" key="1">
    <source>
        <dbReference type="EMBL" id="MCL7930454.1"/>
    </source>
</evidence>
<keyword evidence="2" id="KW-1185">Reference proteome</keyword>
<name>A0ABT0SSZ2_9GAMM</name>
<dbReference type="Proteomes" id="UP001165308">
    <property type="component" value="Unassembled WGS sequence"/>
</dbReference>
<organism evidence="1 2">
    <name type="scientific">Halomonas llamarensis</name>
    <dbReference type="NCBI Taxonomy" id="2945104"/>
    <lineage>
        <taxon>Bacteria</taxon>
        <taxon>Pseudomonadati</taxon>
        <taxon>Pseudomonadota</taxon>
        <taxon>Gammaproteobacteria</taxon>
        <taxon>Oceanospirillales</taxon>
        <taxon>Halomonadaceae</taxon>
        <taxon>Halomonas</taxon>
    </lineage>
</organism>
<gene>
    <name evidence="1" type="ORF">M8006_10780</name>
</gene>
<dbReference type="RefSeq" id="WP_250082047.1">
    <property type="nucleotide sequence ID" value="NZ_JAMJPJ010000016.1"/>
</dbReference>
<evidence type="ECO:0008006" key="3">
    <source>
        <dbReference type="Google" id="ProtNLM"/>
    </source>
</evidence>
<proteinExistence type="predicted"/>
<dbReference type="EMBL" id="JAMJPJ010000016">
    <property type="protein sequence ID" value="MCL7930454.1"/>
    <property type="molecule type" value="Genomic_DNA"/>
</dbReference>
<accession>A0ABT0SSZ2</accession>